<feature type="compositionally biased region" description="Low complexity" evidence="1">
    <location>
        <begin position="272"/>
        <end position="309"/>
    </location>
</feature>
<feature type="region of interest" description="Disordered" evidence="1">
    <location>
        <begin position="230"/>
        <end position="255"/>
    </location>
</feature>
<evidence type="ECO:0000313" key="2">
    <source>
        <dbReference type="EMBL" id="KAG2433724.1"/>
    </source>
</evidence>
<comment type="caution">
    <text evidence="2">The sequence shown here is derived from an EMBL/GenBank/DDBJ whole genome shotgun (WGS) entry which is preliminary data.</text>
</comment>
<evidence type="ECO:0000313" key="3">
    <source>
        <dbReference type="Proteomes" id="UP000650467"/>
    </source>
</evidence>
<feature type="region of interest" description="Disordered" evidence="1">
    <location>
        <begin position="272"/>
        <end position="373"/>
    </location>
</feature>
<organism evidence="2 3">
    <name type="scientific">Chlamydomonas incerta</name>
    <dbReference type="NCBI Taxonomy" id="51695"/>
    <lineage>
        <taxon>Eukaryota</taxon>
        <taxon>Viridiplantae</taxon>
        <taxon>Chlorophyta</taxon>
        <taxon>core chlorophytes</taxon>
        <taxon>Chlorophyceae</taxon>
        <taxon>CS clade</taxon>
        <taxon>Chlamydomonadales</taxon>
        <taxon>Chlamydomonadaceae</taxon>
        <taxon>Chlamydomonas</taxon>
    </lineage>
</organism>
<dbReference type="EMBL" id="JAEHOC010000018">
    <property type="protein sequence ID" value="KAG2433724.1"/>
    <property type="molecule type" value="Genomic_DNA"/>
</dbReference>
<accession>A0A835W1P6</accession>
<dbReference type="AlphaFoldDB" id="A0A835W1P6"/>
<gene>
    <name evidence="2" type="ORF">HXX76_008090</name>
</gene>
<dbReference type="Proteomes" id="UP000650467">
    <property type="component" value="Unassembled WGS sequence"/>
</dbReference>
<feature type="compositionally biased region" description="Low complexity" evidence="1">
    <location>
        <begin position="334"/>
        <end position="373"/>
    </location>
</feature>
<sequence>MAATADGLQQQVDEICACCPVLSPAIIPSGYETQDLVELMQNAGRESVQAFEELLEGAGRGVTCCCVCGADGTPSTSGAGGSDSDDEGGEGDSSLYFTVLTALSFKDRTVALERAGFACTQCRALRSTNRMIRFAALRVGADTAADDEEGDAGSRLLALAAHLASVNRAPDSLQASPEGLAVWLQELYCRAHALQVVASNLGGWRCVGPTGEPLRLSRPKDVVAAARALLQSPQQKEEETQQGSKKKGKQAADAAAAGKQAAAAAAGGKGVGKAAPAKQQAPPQAVAGLKKQPAAAPAQKLQPQPQAGAGKKRSAADVVADEEAPRAAGKKAKGGAPPQQAKPAKPAAAAKAPVPKAGKAGKAPVPQAGKRLR</sequence>
<keyword evidence="3" id="KW-1185">Reference proteome</keyword>
<name>A0A835W1P6_CHLIN</name>
<reference evidence="2" key="1">
    <citation type="journal article" date="2020" name="bioRxiv">
        <title>Comparative genomics of Chlamydomonas.</title>
        <authorList>
            <person name="Craig R.J."/>
            <person name="Hasan A.R."/>
            <person name="Ness R.W."/>
            <person name="Keightley P.D."/>
        </authorList>
    </citation>
    <scope>NUCLEOTIDE SEQUENCE</scope>
    <source>
        <strain evidence="2">SAG 7.73</strain>
    </source>
</reference>
<dbReference type="OrthoDB" id="542121at2759"/>
<evidence type="ECO:0000256" key="1">
    <source>
        <dbReference type="SAM" id="MobiDB-lite"/>
    </source>
</evidence>
<proteinExistence type="predicted"/>
<protein>
    <submittedName>
        <fullName evidence="2">Uncharacterized protein</fullName>
    </submittedName>
</protein>